<dbReference type="GO" id="GO:0006913">
    <property type="term" value="P:nucleocytoplasmic transport"/>
    <property type="evidence" value="ECO:0007669"/>
    <property type="project" value="TreeGrafter"/>
</dbReference>
<feature type="compositionally biased region" description="Basic and acidic residues" evidence="1">
    <location>
        <begin position="259"/>
        <end position="288"/>
    </location>
</feature>
<evidence type="ECO:0000256" key="1">
    <source>
        <dbReference type="SAM" id="MobiDB-lite"/>
    </source>
</evidence>
<organism evidence="2 3">
    <name type="scientific">Phialemonium atrogriseum</name>
    <dbReference type="NCBI Taxonomy" id="1093897"/>
    <lineage>
        <taxon>Eukaryota</taxon>
        <taxon>Fungi</taxon>
        <taxon>Dikarya</taxon>
        <taxon>Ascomycota</taxon>
        <taxon>Pezizomycotina</taxon>
        <taxon>Sordariomycetes</taxon>
        <taxon>Sordariomycetidae</taxon>
        <taxon>Cephalothecales</taxon>
        <taxon>Cephalothecaceae</taxon>
        <taxon>Phialemonium</taxon>
    </lineage>
</organism>
<feature type="compositionally biased region" description="Low complexity" evidence="1">
    <location>
        <begin position="111"/>
        <end position="122"/>
    </location>
</feature>
<dbReference type="GeneID" id="85306024"/>
<dbReference type="AlphaFoldDB" id="A0AAJ0C6W0"/>
<dbReference type="GO" id="GO:0005096">
    <property type="term" value="F:GTPase activator activity"/>
    <property type="evidence" value="ECO:0007669"/>
    <property type="project" value="InterPro"/>
</dbReference>
<feature type="compositionally biased region" description="Low complexity" evidence="1">
    <location>
        <begin position="380"/>
        <end position="390"/>
    </location>
</feature>
<feature type="region of interest" description="Disordered" evidence="1">
    <location>
        <begin position="245"/>
        <end position="400"/>
    </location>
</feature>
<sequence>MEHIHGIDVSWMTHGNPKAIKAANRQRSQSQQARESQARGSQAQESPVPSPAPSSPTPSATNGQKATPPAPTASTTAPKPVPLSRPSSYPRPASGEKNASPTGASPQRRNSWFSSLSSKFSSNAGGQSPPQANNAPAKQAELSVPKASPIKNAVLQPAAKYEGEGPYTPAPPKSTPAGLLQVFRRLSTSSNLAPSMRGINHGLVERRVLNVNRDRERCSISDLKQSKLRRVAFCVDVEVAPMPKYADADGNGAGVSEKTWPKDDKSQKRKIAEKGEGEALKHPKAVEEQKEDDGEVKATGERLPKEPEKEGTEPCKEAPAAEAKGPVSEAVPTQKTTDTKKKDKKKKSEEERKTRKEKKRRLAEANGTIPMEIHFDSDSSESSTPTSEGPRPQNMPTTNPVRIYRRCCQLRETPILKKITEQLMDTANFSAESGMVEKLDLTGYWMQLADLVTLGDYLAVVPVKEVILENCGLTDEGLRVVLAGLLAVRKSESRRRKKPISPDDLSSQGGVVERLVLKNNKFGPEGWKHLSLFIYLCRSLKILDLSSIPFPQPSKRAGTQANGTPSHPNLCQLFARSLRDRLGGSTLGLLSLGETGLSTEQLGSVVDGVIECGVKRLGVAHNNIDAEGVQHIAKYLRSGKCEGLDLGGNDMRDQLEVLADALTESCHLGALSLAECNLEPSSLSRLLPKLAKLQNFRFLDLSHNRELFDSGRGAISALRRYLPKFATLKRIHLADCAMSPEQAIALAEVLPEIPGLAHISFLQNPKIAHLTNTKTEEAQEEAFALFASLLAATRLSTGIVCIDIEVPGEQSSDLLKAMAKQVVAYCLRNMERLPVSELAAATLAQTEASARHDAQYPDVLQHLVGRDVNGPPELDTDLEVAPDDDYVIGGTGVVKALTCCLQNRGDESRRQSGEFTKDLENGTPISKPRVSPGKAKDMSKHLLSTARKIRLRLQPALVKAKETPGEDAHAYQRLLFLDNILKGIIKRFEDEFPETREPTDSAVAISLEAQPGQVLGSSPSSTDADLFPPAILSDAEDEPDYTIKSPSLSRSNSVISTTSKALANEEGRVLRAGHKFRSGIVKPEAYMLLSGVEMVGADPNHVRVLHEMLGELGDEELLRKADEIGPVRVFQEDKDLILHQLREADPEHWERFAESQEMARKNVKLDEDKCPKSPVNGAAVMEGDKPDQVSEEAVVVD</sequence>
<dbReference type="GO" id="GO:0048471">
    <property type="term" value="C:perinuclear region of cytoplasm"/>
    <property type="evidence" value="ECO:0007669"/>
    <property type="project" value="TreeGrafter"/>
</dbReference>
<feature type="compositionally biased region" description="Low complexity" evidence="1">
    <location>
        <begin position="22"/>
        <end position="47"/>
    </location>
</feature>
<dbReference type="GO" id="GO:0031267">
    <property type="term" value="F:small GTPase binding"/>
    <property type="evidence" value="ECO:0007669"/>
    <property type="project" value="TreeGrafter"/>
</dbReference>
<evidence type="ECO:0000313" key="2">
    <source>
        <dbReference type="EMBL" id="KAK1771076.1"/>
    </source>
</evidence>
<dbReference type="PANTHER" id="PTHR24113:SF15">
    <property type="entry name" value="NACHT DOMAIN-CONTAINING PROTEIN"/>
    <property type="match status" value="1"/>
</dbReference>
<dbReference type="Gene3D" id="3.80.10.10">
    <property type="entry name" value="Ribonuclease Inhibitor"/>
    <property type="match status" value="2"/>
</dbReference>
<dbReference type="InterPro" id="IPR027038">
    <property type="entry name" value="RanGap"/>
</dbReference>
<dbReference type="EMBL" id="MU838999">
    <property type="protein sequence ID" value="KAK1771076.1"/>
    <property type="molecule type" value="Genomic_DNA"/>
</dbReference>
<feature type="region of interest" description="Disordered" evidence="1">
    <location>
        <begin position="1167"/>
        <end position="1197"/>
    </location>
</feature>
<dbReference type="RefSeq" id="XP_060287289.1">
    <property type="nucleotide sequence ID" value="XM_060422837.1"/>
</dbReference>
<proteinExistence type="predicted"/>
<feature type="compositionally biased region" description="Basic and acidic residues" evidence="1">
    <location>
        <begin position="295"/>
        <end position="316"/>
    </location>
</feature>
<feature type="region of interest" description="Disordered" evidence="1">
    <location>
        <begin position="907"/>
        <end position="938"/>
    </location>
</feature>
<feature type="compositionally biased region" description="Polar residues" evidence="1">
    <location>
        <begin position="97"/>
        <end position="110"/>
    </location>
</feature>
<name>A0AAJ0C6W0_9PEZI</name>
<gene>
    <name evidence="2" type="ORF">QBC33DRAFT_230545</name>
</gene>
<dbReference type="GO" id="GO:0005829">
    <property type="term" value="C:cytosol"/>
    <property type="evidence" value="ECO:0007669"/>
    <property type="project" value="TreeGrafter"/>
</dbReference>
<dbReference type="SUPFAM" id="SSF52047">
    <property type="entry name" value="RNI-like"/>
    <property type="match status" value="1"/>
</dbReference>
<feature type="compositionally biased region" description="Basic and acidic residues" evidence="1">
    <location>
        <begin position="337"/>
        <end position="354"/>
    </location>
</feature>
<feature type="region of interest" description="Disordered" evidence="1">
    <location>
        <begin position="1"/>
        <end position="175"/>
    </location>
</feature>
<accession>A0AAJ0C6W0</accession>
<feature type="compositionally biased region" description="Low complexity" evidence="1">
    <location>
        <begin position="129"/>
        <end position="140"/>
    </location>
</feature>
<dbReference type="InterPro" id="IPR032675">
    <property type="entry name" value="LRR_dom_sf"/>
</dbReference>
<dbReference type="SMART" id="SM00368">
    <property type="entry name" value="LRR_RI"/>
    <property type="match status" value="5"/>
</dbReference>
<dbReference type="GO" id="GO:0005634">
    <property type="term" value="C:nucleus"/>
    <property type="evidence" value="ECO:0007669"/>
    <property type="project" value="TreeGrafter"/>
</dbReference>
<protein>
    <submittedName>
        <fullName evidence="2">RNI-like protein</fullName>
    </submittedName>
</protein>
<dbReference type="PANTHER" id="PTHR24113">
    <property type="entry name" value="RAN GTPASE-ACTIVATING PROTEIN 1"/>
    <property type="match status" value="1"/>
</dbReference>
<reference evidence="2" key="1">
    <citation type="submission" date="2023-06" db="EMBL/GenBank/DDBJ databases">
        <title>Genome-scale phylogeny and comparative genomics of the fungal order Sordariales.</title>
        <authorList>
            <consortium name="Lawrence Berkeley National Laboratory"/>
            <person name="Hensen N."/>
            <person name="Bonometti L."/>
            <person name="Westerberg I."/>
            <person name="Brannstrom I.O."/>
            <person name="Guillou S."/>
            <person name="Cros-Aarteil S."/>
            <person name="Calhoun S."/>
            <person name="Haridas S."/>
            <person name="Kuo A."/>
            <person name="Mondo S."/>
            <person name="Pangilinan J."/>
            <person name="Riley R."/>
            <person name="Labutti K."/>
            <person name="Andreopoulos B."/>
            <person name="Lipzen A."/>
            <person name="Chen C."/>
            <person name="Yanf M."/>
            <person name="Daum C."/>
            <person name="Ng V."/>
            <person name="Clum A."/>
            <person name="Steindorff A."/>
            <person name="Ohm R."/>
            <person name="Martin F."/>
            <person name="Silar P."/>
            <person name="Natvig D."/>
            <person name="Lalanne C."/>
            <person name="Gautier V."/>
            <person name="Ament-Velasquez S.L."/>
            <person name="Kruys A."/>
            <person name="Hutchinson M.I."/>
            <person name="Powell A.J."/>
            <person name="Barry K."/>
            <person name="Miller A.N."/>
            <person name="Grigoriev I.V."/>
            <person name="Debuchy R."/>
            <person name="Gladieux P."/>
            <person name="Thoren M.H."/>
            <person name="Johannesson H."/>
        </authorList>
    </citation>
    <scope>NUCLEOTIDE SEQUENCE</scope>
    <source>
        <strain evidence="2">8032-3</strain>
    </source>
</reference>
<feature type="compositionally biased region" description="Basic and acidic residues" evidence="1">
    <location>
        <begin position="907"/>
        <end position="920"/>
    </location>
</feature>
<dbReference type="Proteomes" id="UP001244011">
    <property type="component" value="Unassembled WGS sequence"/>
</dbReference>
<keyword evidence="3" id="KW-1185">Reference proteome</keyword>
<comment type="caution">
    <text evidence="2">The sequence shown here is derived from an EMBL/GenBank/DDBJ whole genome shotgun (WGS) entry which is preliminary data.</text>
</comment>
<evidence type="ECO:0000313" key="3">
    <source>
        <dbReference type="Proteomes" id="UP001244011"/>
    </source>
</evidence>